<comment type="caution">
    <text evidence="1">The sequence shown here is derived from an EMBL/GenBank/DDBJ whole genome shotgun (WGS) entry which is preliminary data.</text>
</comment>
<gene>
    <name evidence="1" type="ORF">DPMN_128742</name>
</gene>
<evidence type="ECO:0000313" key="1">
    <source>
        <dbReference type="EMBL" id="KAH3826830.1"/>
    </source>
</evidence>
<accession>A0A9D4H3J0</accession>
<organism evidence="1 2">
    <name type="scientific">Dreissena polymorpha</name>
    <name type="common">Zebra mussel</name>
    <name type="synonym">Mytilus polymorpha</name>
    <dbReference type="NCBI Taxonomy" id="45954"/>
    <lineage>
        <taxon>Eukaryota</taxon>
        <taxon>Metazoa</taxon>
        <taxon>Spiralia</taxon>
        <taxon>Lophotrochozoa</taxon>
        <taxon>Mollusca</taxon>
        <taxon>Bivalvia</taxon>
        <taxon>Autobranchia</taxon>
        <taxon>Heteroconchia</taxon>
        <taxon>Euheterodonta</taxon>
        <taxon>Imparidentia</taxon>
        <taxon>Neoheterodontei</taxon>
        <taxon>Myida</taxon>
        <taxon>Dreissenoidea</taxon>
        <taxon>Dreissenidae</taxon>
        <taxon>Dreissena</taxon>
    </lineage>
</organism>
<reference evidence="1" key="2">
    <citation type="submission" date="2020-11" db="EMBL/GenBank/DDBJ databases">
        <authorList>
            <person name="McCartney M.A."/>
            <person name="Auch B."/>
            <person name="Kono T."/>
            <person name="Mallez S."/>
            <person name="Becker A."/>
            <person name="Gohl D.M."/>
            <person name="Silverstein K.A.T."/>
            <person name="Koren S."/>
            <person name="Bechman K.B."/>
            <person name="Herman A."/>
            <person name="Abrahante J.E."/>
            <person name="Garbe J."/>
        </authorList>
    </citation>
    <scope>NUCLEOTIDE SEQUENCE</scope>
    <source>
        <strain evidence="1">Duluth1</strain>
        <tissue evidence="1">Whole animal</tissue>
    </source>
</reference>
<dbReference type="AlphaFoldDB" id="A0A9D4H3J0"/>
<reference evidence="1" key="1">
    <citation type="journal article" date="2019" name="bioRxiv">
        <title>The Genome of the Zebra Mussel, Dreissena polymorpha: A Resource for Invasive Species Research.</title>
        <authorList>
            <person name="McCartney M.A."/>
            <person name="Auch B."/>
            <person name="Kono T."/>
            <person name="Mallez S."/>
            <person name="Zhang Y."/>
            <person name="Obille A."/>
            <person name="Becker A."/>
            <person name="Abrahante J.E."/>
            <person name="Garbe J."/>
            <person name="Badalamenti J.P."/>
            <person name="Herman A."/>
            <person name="Mangelson H."/>
            <person name="Liachko I."/>
            <person name="Sullivan S."/>
            <person name="Sone E.D."/>
            <person name="Koren S."/>
            <person name="Silverstein K.A.T."/>
            <person name="Beckman K.B."/>
            <person name="Gohl D.M."/>
        </authorList>
    </citation>
    <scope>NUCLEOTIDE SEQUENCE</scope>
    <source>
        <strain evidence="1">Duluth1</strain>
        <tissue evidence="1">Whole animal</tissue>
    </source>
</reference>
<dbReference type="EMBL" id="JAIWYP010000005">
    <property type="protein sequence ID" value="KAH3826830.1"/>
    <property type="molecule type" value="Genomic_DNA"/>
</dbReference>
<sequence>MVCGMNWPNWCVVLIGQTGVWYELAKLVCGLDWGADLKTFINPGLDWGADFKTFINPGLDWGADLKTFINPGLDWGADLKTDNLCLIPHVSKTGSSLFSQPVYEGIDDNRTG</sequence>
<keyword evidence="2" id="KW-1185">Reference proteome</keyword>
<name>A0A9D4H3J0_DREPO</name>
<evidence type="ECO:0000313" key="2">
    <source>
        <dbReference type="Proteomes" id="UP000828390"/>
    </source>
</evidence>
<dbReference type="Proteomes" id="UP000828390">
    <property type="component" value="Unassembled WGS sequence"/>
</dbReference>
<proteinExistence type="predicted"/>
<protein>
    <submittedName>
        <fullName evidence="1">Uncharacterized protein</fullName>
    </submittedName>
</protein>